<accession>A0A0G1S651</accession>
<evidence type="ECO:0000313" key="3">
    <source>
        <dbReference type="Proteomes" id="UP000033818"/>
    </source>
</evidence>
<name>A0A0G1S651_9BACT</name>
<dbReference type="EMBL" id="LCMO01000045">
    <property type="protein sequence ID" value="KKU37663.1"/>
    <property type="molecule type" value="Genomic_DNA"/>
</dbReference>
<protein>
    <submittedName>
        <fullName evidence="2">Uncharacterized protein</fullName>
    </submittedName>
</protein>
<evidence type="ECO:0000256" key="1">
    <source>
        <dbReference type="SAM" id="Phobius"/>
    </source>
</evidence>
<dbReference type="AlphaFoldDB" id="A0A0G1S651"/>
<evidence type="ECO:0000313" key="2">
    <source>
        <dbReference type="EMBL" id="KKU37663.1"/>
    </source>
</evidence>
<gene>
    <name evidence="2" type="ORF">UX53_C0045G0010</name>
</gene>
<organism evidence="2 3">
    <name type="scientific">Candidatus Azambacteria bacterium GW2011_GWB2_46_37</name>
    <dbReference type="NCBI Taxonomy" id="1618618"/>
    <lineage>
        <taxon>Bacteria</taxon>
        <taxon>Candidatus Azamiibacteriota</taxon>
    </lineage>
</organism>
<proteinExistence type="predicted"/>
<dbReference type="Proteomes" id="UP000033818">
    <property type="component" value="Unassembled WGS sequence"/>
</dbReference>
<reference evidence="2 3" key="1">
    <citation type="journal article" date="2015" name="Nature">
        <title>rRNA introns, odd ribosomes, and small enigmatic genomes across a large radiation of phyla.</title>
        <authorList>
            <person name="Brown C.T."/>
            <person name="Hug L.A."/>
            <person name="Thomas B.C."/>
            <person name="Sharon I."/>
            <person name="Castelle C.J."/>
            <person name="Singh A."/>
            <person name="Wilkins M.J."/>
            <person name="Williams K.H."/>
            <person name="Banfield J.F."/>
        </authorList>
    </citation>
    <scope>NUCLEOTIDE SEQUENCE [LARGE SCALE GENOMIC DNA]</scope>
</reference>
<feature type="transmembrane region" description="Helical" evidence="1">
    <location>
        <begin position="97"/>
        <end position="116"/>
    </location>
</feature>
<sequence>MAGKIAQSRRQSPAFFKVRFDTRVNFFQNRFFGVKNQNVHRFNDSHARFKHYREMLGKKNFVQKSDSLQKNNLSLHGGRSSFFFFHRNRRQSLPRKIVQNRLLVGGVVFAFLHYAASVNGGIEI</sequence>
<keyword evidence="1" id="KW-0812">Transmembrane</keyword>
<keyword evidence="1" id="KW-0472">Membrane</keyword>
<keyword evidence="1" id="KW-1133">Transmembrane helix</keyword>
<comment type="caution">
    <text evidence="2">The sequence shown here is derived from an EMBL/GenBank/DDBJ whole genome shotgun (WGS) entry which is preliminary data.</text>
</comment>